<evidence type="ECO:0000313" key="3">
    <source>
        <dbReference type="Proteomes" id="UP000250321"/>
    </source>
</evidence>
<keyword evidence="3" id="KW-1185">Reference proteome</keyword>
<evidence type="ECO:0000256" key="1">
    <source>
        <dbReference type="SAM" id="MobiDB-lite"/>
    </source>
</evidence>
<protein>
    <submittedName>
        <fullName evidence="2">Uncharacterized protein</fullName>
    </submittedName>
</protein>
<dbReference type="Proteomes" id="UP000250321">
    <property type="component" value="Unassembled WGS sequence"/>
</dbReference>
<comment type="caution">
    <text evidence="2">The sequence shown here is derived from an EMBL/GenBank/DDBJ whole genome shotgun (WGS) entry which is preliminary data.</text>
</comment>
<accession>A0A314YJS2</accession>
<feature type="compositionally biased region" description="Low complexity" evidence="1">
    <location>
        <begin position="34"/>
        <end position="47"/>
    </location>
</feature>
<dbReference type="EMBL" id="PJQY01001084">
    <property type="protein sequence ID" value="PQQ05459.1"/>
    <property type="molecule type" value="Genomic_DNA"/>
</dbReference>
<proteinExistence type="predicted"/>
<feature type="region of interest" description="Disordered" evidence="1">
    <location>
        <begin position="20"/>
        <end position="47"/>
    </location>
</feature>
<organism evidence="2 3">
    <name type="scientific">Prunus yedoensis var. nudiflora</name>
    <dbReference type="NCBI Taxonomy" id="2094558"/>
    <lineage>
        <taxon>Eukaryota</taxon>
        <taxon>Viridiplantae</taxon>
        <taxon>Streptophyta</taxon>
        <taxon>Embryophyta</taxon>
        <taxon>Tracheophyta</taxon>
        <taxon>Spermatophyta</taxon>
        <taxon>Magnoliopsida</taxon>
        <taxon>eudicotyledons</taxon>
        <taxon>Gunneridae</taxon>
        <taxon>Pentapetalae</taxon>
        <taxon>rosids</taxon>
        <taxon>fabids</taxon>
        <taxon>Rosales</taxon>
        <taxon>Rosaceae</taxon>
        <taxon>Amygdaloideae</taxon>
        <taxon>Amygdaleae</taxon>
        <taxon>Prunus</taxon>
    </lineage>
</organism>
<name>A0A314YJS2_PRUYE</name>
<dbReference type="AlphaFoldDB" id="A0A314YJS2"/>
<evidence type="ECO:0000313" key="2">
    <source>
        <dbReference type="EMBL" id="PQQ05459.1"/>
    </source>
</evidence>
<reference evidence="2 3" key="1">
    <citation type="submission" date="2018-02" db="EMBL/GenBank/DDBJ databases">
        <title>Draft genome of wild Prunus yedoensis var. nudiflora.</title>
        <authorList>
            <person name="Baek S."/>
            <person name="Kim J.-H."/>
            <person name="Choi K."/>
            <person name="Kim G.-B."/>
            <person name="Cho A."/>
            <person name="Jang H."/>
            <person name="Shin C.-H."/>
            <person name="Yu H.-J."/>
            <person name="Mun J.-H."/>
        </authorList>
    </citation>
    <scope>NUCLEOTIDE SEQUENCE [LARGE SCALE GENOMIC DNA]</scope>
    <source>
        <strain evidence="3">cv. Jeju island</strain>
        <tissue evidence="2">Leaf</tissue>
    </source>
</reference>
<gene>
    <name evidence="2" type="ORF">Pyn_17937</name>
</gene>
<sequence length="123" mass="13945">MTKLLNHLINHLNHLTNHLNHLTNQPSQPFESNQAQQPSHQPAQPSKHLSLNNHLKLLCLNKPPSLKNQIHLCLYKLPYKGKLGLSLQLRGKPSWQSLSHGNIENLSSVLMFCCVLVDTYVFG</sequence>